<evidence type="ECO:0000256" key="1">
    <source>
        <dbReference type="SAM" id="SignalP"/>
    </source>
</evidence>
<name>A0A0H2XCB0_XANC8</name>
<organism evidence="2 3">
    <name type="scientific">Xanthomonas campestris pv. campestris (strain 8004)</name>
    <dbReference type="NCBI Taxonomy" id="314565"/>
    <lineage>
        <taxon>Bacteria</taxon>
        <taxon>Pseudomonadati</taxon>
        <taxon>Pseudomonadota</taxon>
        <taxon>Gammaproteobacteria</taxon>
        <taxon>Lysobacterales</taxon>
        <taxon>Lysobacteraceae</taxon>
        <taxon>Xanthomonas</taxon>
    </lineage>
</organism>
<dbReference type="HOGENOM" id="CLU_2083924_0_0_6"/>
<accession>A0A0H2XCB0</accession>
<feature type="chain" id="PRO_5002601521" description="Secreted protein" evidence="1">
    <location>
        <begin position="21"/>
        <end position="117"/>
    </location>
</feature>
<keyword evidence="1" id="KW-0732">Signal</keyword>
<proteinExistence type="predicted"/>
<dbReference type="RefSeq" id="WP_011270063.1">
    <property type="nucleotide sequence ID" value="NC_007086.1"/>
</dbReference>
<dbReference type="EMBL" id="CP000050">
    <property type="protein sequence ID" value="AAY51087.1"/>
    <property type="molecule type" value="Genomic_DNA"/>
</dbReference>
<dbReference type="Proteomes" id="UP000000420">
    <property type="component" value="Chromosome"/>
</dbReference>
<protein>
    <recommendedName>
        <fullName evidence="4">Secreted protein</fullName>
    </recommendedName>
</protein>
<evidence type="ECO:0008006" key="4">
    <source>
        <dbReference type="Google" id="ProtNLM"/>
    </source>
</evidence>
<evidence type="ECO:0000313" key="3">
    <source>
        <dbReference type="Proteomes" id="UP000000420"/>
    </source>
</evidence>
<dbReference type="AlphaFoldDB" id="A0A0H2XCB0"/>
<sequence length="117" mass="12907">MKSLIGMLMLAGCFAGQAAAQTKGVTLVCRMDDPFLFCSDGCADPDHHWAPLDPIQATIKPVVPYCPFPTTADTNYCKGWSQRAFTAYFQYVNVCPKANKTGEWKGKKPADMVPFKH</sequence>
<feature type="signal peptide" evidence="1">
    <location>
        <begin position="1"/>
        <end position="20"/>
    </location>
</feature>
<dbReference type="KEGG" id="xcb:XC_4048"/>
<reference evidence="2 3" key="1">
    <citation type="journal article" date="2005" name="Genome Res.">
        <title>Comparative and functional genomic analyses of the pathogenicity of phytopathogen Xanthomonas campestris pv. campestris.</title>
        <authorList>
            <person name="Qian W."/>
            <person name="Jia Y."/>
            <person name="Ren S.X."/>
            <person name="He Y.Q."/>
            <person name="Feng J.X."/>
            <person name="Lu L.F."/>
            <person name="Sun Q."/>
            <person name="Ying G."/>
            <person name="Tang D.J."/>
            <person name="Tang H."/>
            <person name="Wu W."/>
            <person name="Hao P."/>
            <person name="Wang L."/>
            <person name="Jiang B.L."/>
            <person name="Zeng S."/>
            <person name="Gu W.Y."/>
            <person name="Lu G."/>
            <person name="Rong L."/>
            <person name="Tian Y."/>
            <person name="Yao Z."/>
            <person name="Fu G."/>
            <person name="Chen B."/>
            <person name="Fang R."/>
            <person name="Qiang B."/>
            <person name="Chen Z."/>
            <person name="Zhao G.P."/>
            <person name="Tang J.L."/>
            <person name="He C."/>
        </authorList>
    </citation>
    <scope>NUCLEOTIDE SEQUENCE [LARGE SCALE GENOMIC DNA]</scope>
    <source>
        <strain evidence="2 3">8004</strain>
    </source>
</reference>
<gene>
    <name evidence="2" type="ordered locus">XC_4048</name>
</gene>
<evidence type="ECO:0000313" key="2">
    <source>
        <dbReference type="EMBL" id="AAY51087.1"/>
    </source>
</evidence>